<reference evidence="2 3" key="1">
    <citation type="submission" date="2024-10" db="EMBL/GenBank/DDBJ databases">
        <title>The Natural Products Discovery Center: Release of the First 8490 Sequenced Strains for Exploring Actinobacteria Biosynthetic Diversity.</title>
        <authorList>
            <person name="Kalkreuter E."/>
            <person name="Kautsar S.A."/>
            <person name="Yang D."/>
            <person name="Bader C.D."/>
            <person name="Teijaro C.N."/>
            <person name="Fluegel L."/>
            <person name="Davis C.M."/>
            <person name="Simpson J.R."/>
            <person name="Lauterbach L."/>
            <person name="Steele A.D."/>
            <person name="Gui C."/>
            <person name="Meng S."/>
            <person name="Li G."/>
            <person name="Viehrig K."/>
            <person name="Ye F."/>
            <person name="Su P."/>
            <person name="Kiefer A.F."/>
            <person name="Nichols A."/>
            <person name="Cepeda A.J."/>
            <person name="Yan W."/>
            <person name="Fan B."/>
            <person name="Jiang Y."/>
            <person name="Adhikari A."/>
            <person name="Zheng C.-J."/>
            <person name="Schuster L."/>
            <person name="Cowan T.M."/>
            <person name="Smanski M.J."/>
            <person name="Chevrette M.G."/>
            <person name="De Carvalho L.P.S."/>
            <person name="Shen B."/>
        </authorList>
    </citation>
    <scope>NUCLEOTIDE SEQUENCE [LARGE SCALE GENOMIC DNA]</scope>
    <source>
        <strain evidence="2 3">NPDC050545</strain>
    </source>
</reference>
<keyword evidence="3" id="KW-1185">Reference proteome</keyword>
<sequence>MTGRPDLAALLQPLVKALIAAEVRVLEGRGISMWAYVVLSALDDGPVRTQAALAEAIGADKTRIITTLDRLQEAGLISREPDPGDRRVRLLAITAAGRRARREAQAEIQAGEDRLLALLPPDDREAFLRAAGTLADITALI</sequence>
<dbReference type="PROSITE" id="PS50995">
    <property type="entry name" value="HTH_MARR_2"/>
    <property type="match status" value="1"/>
</dbReference>
<evidence type="ECO:0000259" key="1">
    <source>
        <dbReference type="PROSITE" id="PS50995"/>
    </source>
</evidence>
<feature type="domain" description="HTH marR-type" evidence="1">
    <location>
        <begin position="4"/>
        <end position="136"/>
    </location>
</feature>
<dbReference type="RefSeq" id="WP_397083028.1">
    <property type="nucleotide sequence ID" value="NZ_JBITGY010000005.1"/>
</dbReference>
<dbReference type="InterPro" id="IPR039422">
    <property type="entry name" value="MarR/SlyA-like"/>
</dbReference>
<accession>A0ABW7YUM9</accession>
<dbReference type="PANTHER" id="PTHR33164">
    <property type="entry name" value="TRANSCRIPTIONAL REGULATOR, MARR FAMILY"/>
    <property type="match status" value="1"/>
</dbReference>
<dbReference type="InterPro" id="IPR000835">
    <property type="entry name" value="HTH_MarR-typ"/>
</dbReference>
<dbReference type="Proteomes" id="UP001612741">
    <property type="component" value="Unassembled WGS sequence"/>
</dbReference>
<name>A0ABW7YUM9_9ACTN</name>
<organism evidence="2 3">
    <name type="scientific">Nonomuraea typhae</name>
    <dbReference type="NCBI Taxonomy" id="2603600"/>
    <lineage>
        <taxon>Bacteria</taxon>
        <taxon>Bacillati</taxon>
        <taxon>Actinomycetota</taxon>
        <taxon>Actinomycetes</taxon>
        <taxon>Streptosporangiales</taxon>
        <taxon>Streptosporangiaceae</taxon>
        <taxon>Nonomuraea</taxon>
    </lineage>
</organism>
<dbReference type="SUPFAM" id="SSF46785">
    <property type="entry name" value="Winged helix' DNA-binding domain"/>
    <property type="match status" value="1"/>
</dbReference>
<dbReference type="EMBL" id="JBITGY010000005">
    <property type="protein sequence ID" value="MFI6499606.1"/>
    <property type="molecule type" value="Genomic_DNA"/>
</dbReference>
<protein>
    <submittedName>
        <fullName evidence="2">MarR family winged helix-turn-helix transcriptional regulator</fullName>
    </submittedName>
</protein>
<evidence type="ECO:0000313" key="3">
    <source>
        <dbReference type="Proteomes" id="UP001612741"/>
    </source>
</evidence>
<comment type="caution">
    <text evidence="2">The sequence shown here is derived from an EMBL/GenBank/DDBJ whole genome shotgun (WGS) entry which is preliminary data.</text>
</comment>
<dbReference type="InterPro" id="IPR036388">
    <property type="entry name" value="WH-like_DNA-bd_sf"/>
</dbReference>
<dbReference type="Pfam" id="PF12802">
    <property type="entry name" value="MarR_2"/>
    <property type="match status" value="1"/>
</dbReference>
<evidence type="ECO:0000313" key="2">
    <source>
        <dbReference type="EMBL" id="MFI6499606.1"/>
    </source>
</evidence>
<dbReference type="InterPro" id="IPR036390">
    <property type="entry name" value="WH_DNA-bd_sf"/>
</dbReference>
<dbReference type="SMART" id="SM00347">
    <property type="entry name" value="HTH_MARR"/>
    <property type="match status" value="1"/>
</dbReference>
<dbReference type="PANTHER" id="PTHR33164:SF43">
    <property type="entry name" value="HTH-TYPE TRANSCRIPTIONAL REPRESSOR YETL"/>
    <property type="match status" value="1"/>
</dbReference>
<dbReference type="Gene3D" id="1.10.10.10">
    <property type="entry name" value="Winged helix-like DNA-binding domain superfamily/Winged helix DNA-binding domain"/>
    <property type="match status" value="1"/>
</dbReference>
<dbReference type="PRINTS" id="PR00598">
    <property type="entry name" value="HTHMARR"/>
</dbReference>
<proteinExistence type="predicted"/>
<gene>
    <name evidence="2" type="ORF">ACIBG2_19620</name>
</gene>